<protein>
    <submittedName>
        <fullName evidence="1">Uncharacterized protein</fullName>
    </submittedName>
</protein>
<reference evidence="1 2" key="1">
    <citation type="journal article" date="2012" name="Science">
        <title>The Paleozoic origin of enzymatic lignin decomposition reconstructed from 31 fungal genomes.</title>
        <authorList>
            <person name="Floudas D."/>
            <person name="Binder M."/>
            <person name="Riley R."/>
            <person name="Barry K."/>
            <person name="Blanchette R.A."/>
            <person name="Henrissat B."/>
            <person name="Martinez A.T."/>
            <person name="Otillar R."/>
            <person name="Spatafora J.W."/>
            <person name="Yadav J.S."/>
            <person name="Aerts A."/>
            <person name="Benoit I."/>
            <person name="Boyd A."/>
            <person name="Carlson A."/>
            <person name="Copeland A."/>
            <person name="Coutinho P.M."/>
            <person name="de Vries R.P."/>
            <person name="Ferreira P."/>
            <person name="Findley K."/>
            <person name="Foster B."/>
            <person name="Gaskell J."/>
            <person name="Glotzer D."/>
            <person name="Gorecki P."/>
            <person name="Heitman J."/>
            <person name="Hesse C."/>
            <person name="Hori C."/>
            <person name="Igarashi K."/>
            <person name="Jurgens J.A."/>
            <person name="Kallen N."/>
            <person name="Kersten P."/>
            <person name="Kohler A."/>
            <person name="Kuees U."/>
            <person name="Kumar T.K.A."/>
            <person name="Kuo A."/>
            <person name="LaButti K."/>
            <person name="Larrondo L.F."/>
            <person name="Lindquist E."/>
            <person name="Ling A."/>
            <person name="Lombard V."/>
            <person name="Lucas S."/>
            <person name="Lundell T."/>
            <person name="Martin R."/>
            <person name="McLaughlin D.J."/>
            <person name="Morgenstern I."/>
            <person name="Morin E."/>
            <person name="Murat C."/>
            <person name="Nagy L.G."/>
            <person name="Nolan M."/>
            <person name="Ohm R.A."/>
            <person name="Patyshakuliyeva A."/>
            <person name="Rokas A."/>
            <person name="Ruiz-Duenas F.J."/>
            <person name="Sabat G."/>
            <person name="Salamov A."/>
            <person name="Samejima M."/>
            <person name="Schmutz J."/>
            <person name="Slot J.C."/>
            <person name="St John F."/>
            <person name="Stenlid J."/>
            <person name="Sun H."/>
            <person name="Sun S."/>
            <person name="Syed K."/>
            <person name="Tsang A."/>
            <person name="Wiebenga A."/>
            <person name="Young D."/>
            <person name="Pisabarro A."/>
            <person name="Eastwood D.C."/>
            <person name="Martin F."/>
            <person name="Cullen D."/>
            <person name="Grigoriev I.V."/>
            <person name="Hibbett D.S."/>
        </authorList>
    </citation>
    <scope>NUCLEOTIDE SEQUENCE</scope>
    <source>
        <strain evidence="2">FP-58527</strain>
    </source>
</reference>
<organism evidence="1 2">
    <name type="scientific">Fomitopsis schrenkii</name>
    <name type="common">Brown rot fungus</name>
    <dbReference type="NCBI Taxonomy" id="2126942"/>
    <lineage>
        <taxon>Eukaryota</taxon>
        <taxon>Fungi</taxon>
        <taxon>Dikarya</taxon>
        <taxon>Basidiomycota</taxon>
        <taxon>Agaricomycotina</taxon>
        <taxon>Agaricomycetes</taxon>
        <taxon>Polyporales</taxon>
        <taxon>Fomitopsis</taxon>
    </lineage>
</organism>
<dbReference type="Proteomes" id="UP000015241">
    <property type="component" value="Unassembled WGS sequence"/>
</dbReference>
<dbReference type="Gene3D" id="3.30.460.40">
    <property type="match status" value="1"/>
</dbReference>
<dbReference type="InterPro" id="IPR043519">
    <property type="entry name" value="NT_sf"/>
</dbReference>
<evidence type="ECO:0000313" key="2">
    <source>
        <dbReference type="Proteomes" id="UP000015241"/>
    </source>
</evidence>
<proteinExistence type="predicted"/>
<sequence>MASPPIYEEIRDIARRAVVILREHVYLCCLFGSTACALYGVNRCPKDVDLIILRGEDTAYFKQLLADSDDPFYLAPSRRRNAGYKVLWYRLPSPAGSPRRKCKVDILVPGILNIPNIPPWLIKHKLGLPVMSLLPLLMMKLQGWTDHRDSRRSDFQAKQHVDVEDIEELLSIACRTGTCIGGHSLNWLPSDFI</sequence>
<name>S8DID5_FOMSC</name>
<dbReference type="InParanoid" id="S8DID5"/>
<gene>
    <name evidence="1" type="ORF">FOMPIDRAFT_1136505</name>
</gene>
<accession>S8DID5</accession>
<dbReference type="SUPFAM" id="SSF81301">
    <property type="entry name" value="Nucleotidyltransferase"/>
    <property type="match status" value="1"/>
</dbReference>
<dbReference type="EMBL" id="KE504286">
    <property type="protein sequence ID" value="EPS93281.1"/>
    <property type="molecule type" value="Genomic_DNA"/>
</dbReference>
<keyword evidence="2" id="KW-1185">Reference proteome</keyword>
<evidence type="ECO:0000313" key="1">
    <source>
        <dbReference type="EMBL" id="EPS93281.1"/>
    </source>
</evidence>
<dbReference type="eggNOG" id="ENOG502SQ2J">
    <property type="taxonomic scope" value="Eukaryota"/>
</dbReference>
<dbReference type="HOGENOM" id="CLU_047728_0_0_1"/>
<dbReference type="OrthoDB" id="3133286at2759"/>
<dbReference type="AlphaFoldDB" id="S8DID5"/>